<keyword evidence="3" id="KW-1185">Reference proteome</keyword>
<accession>A0ABN9S2R6</accession>
<protein>
    <recommendedName>
        <fullName evidence="4">Endonuclease/exonuclease/phosphatase domain-containing protein</fullName>
    </recommendedName>
</protein>
<evidence type="ECO:0000313" key="3">
    <source>
        <dbReference type="Proteomes" id="UP001189429"/>
    </source>
</evidence>
<comment type="caution">
    <text evidence="2">The sequence shown here is derived from an EMBL/GenBank/DDBJ whole genome shotgun (WGS) entry which is preliminary data.</text>
</comment>
<gene>
    <name evidence="2" type="ORF">PCOR1329_LOCUS26025</name>
</gene>
<evidence type="ECO:0000313" key="2">
    <source>
        <dbReference type="EMBL" id="CAK0826063.1"/>
    </source>
</evidence>
<evidence type="ECO:0000256" key="1">
    <source>
        <dbReference type="SAM" id="MobiDB-lite"/>
    </source>
</evidence>
<feature type="non-terminal residue" evidence="2">
    <location>
        <position position="1"/>
    </location>
</feature>
<evidence type="ECO:0008006" key="4">
    <source>
        <dbReference type="Google" id="ProtNLM"/>
    </source>
</evidence>
<proteinExistence type="predicted"/>
<dbReference type="Proteomes" id="UP001189429">
    <property type="component" value="Unassembled WGS sequence"/>
</dbReference>
<reference evidence="2" key="1">
    <citation type="submission" date="2023-10" db="EMBL/GenBank/DDBJ databases">
        <authorList>
            <person name="Chen Y."/>
            <person name="Shah S."/>
            <person name="Dougan E. K."/>
            <person name="Thang M."/>
            <person name="Chan C."/>
        </authorList>
    </citation>
    <scope>NUCLEOTIDE SEQUENCE [LARGE SCALE GENOMIC DNA]</scope>
</reference>
<feature type="compositionally biased region" description="Basic and acidic residues" evidence="1">
    <location>
        <begin position="185"/>
        <end position="199"/>
    </location>
</feature>
<dbReference type="EMBL" id="CAUYUJ010009183">
    <property type="protein sequence ID" value="CAK0826063.1"/>
    <property type="molecule type" value="Genomic_DNA"/>
</dbReference>
<feature type="non-terminal residue" evidence="2">
    <location>
        <position position="549"/>
    </location>
</feature>
<feature type="region of interest" description="Disordered" evidence="1">
    <location>
        <begin position="172"/>
        <end position="220"/>
    </location>
</feature>
<sequence>AQKWLRKAIEKKPGDDGYFDAFALQETHLGHDEVELHEQTLHNMGLKAVASFTLIIISNYIDGNCAILNGTNGRKIATLTSSLLSISQPWVIVGDWNHTPKQAWDTGWPKQIGNKVMALPSDSCICFKRGSEQSLIDFALVSSQAERHISHVTEIRDVLWRQRDITKCSMRQAIHHRSQHNNSKSNDDKYSNGLRQRDGKHSRHVDGIQIGGQEEDIDPFDELGRHLDIEESERMQQDSSGGQEDPKQAQRVAVALLVQLGGDTDQEDETEHSPPQVQYKAEQDIPTTCMDDLWHCMTPIPTHATTASTTPPTRITESAAYKATESETVVLGAQRARPMQDMENLYCAVYHIPIKERKLPKGRGLPNELKCKEQKEREPRHARYTGHNADGWHRTANTLNIIEQLKKRNRGKEMQDRAATTCRLLAVEGLPPLGHQASATARLHRKIWKTRLLNIDKQDIDILEGMRMQAEQQAHTAPKEDIAKGRKAYIKWITTAAKEPPGKMHTITTDGKRCEQELLHKLDKKHSPMGKMGTKLAIFESIWHKGHTT</sequence>
<organism evidence="2 3">
    <name type="scientific">Prorocentrum cordatum</name>
    <dbReference type="NCBI Taxonomy" id="2364126"/>
    <lineage>
        <taxon>Eukaryota</taxon>
        <taxon>Sar</taxon>
        <taxon>Alveolata</taxon>
        <taxon>Dinophyceae</taxon>
        <taxon>Prorocentrales</taxon>
        <taxon>Prorocentraceae</taxon>
        <taxon>Prorocentrum</taxon>
    </lineage>
</organism>
<name>A0ABN9S2R6_9DINO</name>